<keyword evidence="3" id="KW-1185">Reference proteome</keyword>
<feature type="region of interest" description="Disordered" evidence="1">
    <location>
        <begin position="15"/>
        <end position="35"/>
    </location>
</feature>
<feature type="non-terminal residue" evidence="2">
    <location>
        <position position="1"/>
    </location>
</feature>
<dbReference type="Proteomes" id="UP000789508">
    <property type="component" value="Unassembled WGS sequence"/>
</dbReference>
<evidence type="ECO:0000256" key="1">
    <source>
        <dbReference type="SAM" id="MobiDB-lite"/>
    </source>
</evidence>
<gene>
    <name evidence="2" type="ORF">ALEPTO_LOCUS11948</name>
</gene>
<dbReference type="AlphaFoldDB" id="A0A9N9N8Z6"/>
<sequence length="66" mass="7183">VMNVEEVLDLDISIPTQPLLPESPDPSSNATTEPYYHNCSTNTLTDLLLTDSSLVSEPPTTVNTNH</sequence>
<evidence type="ECO:0000313" key="2">
    <source>
        <dbReference type="EMBL" id="CAG8712202.1"/>
    </source>
</evidence>
<comment type="caution">
    <text evidence="2">The sequence shown here is derived from an EMBL/GenBank/DDBJ whole genome shotgun (WGS) entry which is preliminary data.</text>
</comment>
<dbReference type="EMBL" id="CAJVPS010022949">
    <property type="protein sequence ID" value="CAG8712202.1"/>
    <property type="molecule type" value="Genomic_DNA"/>
</dbReference>
<name>A0A9N9N8Z6_9GLOM</name>
<reference evidence="2" key="1">
    <citation type="submission" date="2021-06" db="EMBL/GenBank/DDBJ databases">
        <authorList>
            <person name="Kallberg Y."/>
            <person name="Tangrot J."/>
            <person name="Rosling A."/>
        </authorList>
    </citation>
    <scope>NUCLEOTIDE SEQUENCE</scope>
    <source>
        <strain evidence="2">FL130A</strain>
    </source>
</reference>
<proteinExistence type="predicted"/>
<organism evidence="2 3">
    <name type="scientific">Ambispora leptoticha</name>
    <dbReference type="NCBI Taxonomy" id="144679"/>
    <lineage>
        <taxon>Eukaryota</taxon>
        <taxon>Fungi</taxon>
        <taxon>Fungi incertae sedis</taxon>
        <taxon>Mucoromycota</taxon>
        <taxon>Glomeromycotina</taxon>
        <taxon>Glomeromycetes</taxon>
        <taxon>Archaeosporales</taxon>
        <taxon>Ambisporaceae</taxon>
        <taxon>Ambispora</taxon>
    </lineage>
</organism>
<accession>A0A9N9N8Z6</accession>
<protein>
    <submittedName>
        <fullName evidence="2">1270_t:CDS:1</fullName>
    </submittedName>
</protein>
<evidence type="ECO:0000313" key="3">
    <source>
        <dbReference type="Proteomes" id="UP000789508"/>
    </source>
</evidence>